<dbReference type="InterPro" id="IPR036061">
    <property type="entry name" value="CheW-like_dom_sf"/>
</dbReference>
<dbReference type="Pfam" id="PF01584">
    <property type="entry name" value="CheW"/>
    <property type="match status" value="1"/>
</dbReference>
<dbReference type="PANTHER" id="PTHR22617">
    <property type="entry name" value="CHEMOTAXIS SENSOR HISTIDINE KINASE-RELATED"/>
    <property type="match status" value="1"/>
</dbReference>
<name>A0A0J6JLI4_PSETA</name>
<dbReference type="RefSeq" id="WP_048380990.1">
    <property type="nucleotide sequence ID" value="NZ_CAXAOF010000005.1"/>
</dbReference>
<dbReference type="InterPro" id="IPR002545">
    <property type="entry name" value="CheW-lke_dom"/>
</dbReference>
<dbReference type="PANTHER" id="PTHR22617:SF43">
    <property type="entry name" value="PROTEIN PILI"/>
    <property type="match status" value="1"/>
</dbReference>
<dbReference type="PROSITE" id="PS50851">
    <property type="entry name" value="CHEW"/>
    <property type="match status" value="1"/>
</dbReference>
<dbReference type="PATRIC" id="fig|47884.3.peg.2578"/>
<dbReference type="GO" id="GO:0005829">
    <property type="term" value="C:cytosol"/>
    <property type="evidence" value="ECO:0007669"/>
    <property type="project" value="TreeGrafter"/>
</dbReference>
<evidence type="ECO:0000313" key="4">
    <source>
        <dbReference type="Proteomes" id="UP000036395"/>
    </source>
</evidence>
<accession>A0A0J6JLI4</accession>
<organism evidence="2 4">
    <name type="scientific">Pseudomonas taetrolens</name>
    <dbReference type="NCBI Taxonomy" id="47884"/>
    <lineage>
        <taxon>Bacteria</taxon>
        <taxon>Pseudomonadati</taxon>
        <taxon>Pseudomonadota</taxon>
        <taxon>Gammaproteobacteria</taxon>
        <taxon>Pseudomonadales</taxon>
        <taxon>Pseudomonadaceae</taxon>
        <taxon>Pseudomonas</taxon>
    </lineage>
</organism>
<dbReference type="InterPro" id="IPR039315">
    <property type="entry name" value="CheW"/>
</dbReference>
<reference evidence="2 4" key="1">
    <citation type="submission" date="2015-02" db="EMBL/GenBank/DDBJ databases">
        <title>Pseudomonas helleri sp. nov. and Pseudomonas weihenstephanensis sp. nov., isolated from raw cows milk.</title>
        <authorList>
            <person name="von Neubeck M."/>
            <person name="Huptas C."/>
            <person name="Wenning M."/>
            <person name="Scherer S."/>
        </authorList>
    </citation>
    <scope>NUCLEOTIDE SEQUENCE [LARGE SCALE GENOMIC DNA]</scope>
    <source>
        <strain evidence="2 4">DSM 21104</strain>
    </source>
</reference>
<dbReference type="Gene3D" id="2.40.50.180">
    <property type="entry name" value="CheA-289, Domain 4"/>
    <property type="match status" value="1"/>
</dbReference>
<proteinExistence type="predicted"/>
<comment type="caution">
    <text evidence="2">The sequence shown here is derived from an EMBL/GenBank/DDBJ whole genome shotgun (WGS) entry which is preliminary data.</text>
</comment>
<keyword evidence="5" id="KW-1185">Reference proteome</keyword>
<dbReference type="GO" id="GO:0006935">
    <property type="term" value="P:chemotaxis"/>
    <property type="evidence" value="ECO:0007669"/>
    <property type="project" value="InterPro"/>
</dbReference>
<dbReference type="Proteomes" id="UP000183155">
    <property type="component" value="Unassembled WGS sequence"/>
</dbReference>
<reference evidence="3 5" key="2">
    <citation type="submission" date="2016-10" db="EMBL/GenBank/DDBJ databases">
        <authorList>
            <person name="Varghese N."/>
            <person name="Submissions S."/>
        </authorList>
    </citation>
    <scope>NUCLEOTIDE SEQUENCE [LARGE SCALE GENOMIC DNA]</scope>
    <source>
        <strain evidence="3 5">BS3652</strain>
    </source>
</reference>
<dbReference type="OrthoDB" id="5298045at2"/>
<dbReference type="Proteomes" id="UP000036395">
    <property type="component" value="Unassembled WGS sequence"/>
</dbReference>
<feature type="domain" description="CheW-like" evidence="1">
    <location>
        <begin position="34"/>
        <end position="174"/>
    </location>
</feature>
<protein>
    <submittedName>
        <fullName evidence="2 3">Protein PilI</fullName>
    </submittedName>
</protein>
<dbReference type="Gene3D" id="2.30.30.40">
    <property type="entry name" value="SH3 Domains"/>
    <property type="match status" value="1"/>
</dbReference>
<dbReference type="GO" id="GO:0007165">
    <property type="term" value="P:signal transduction"/>
    <property type="evidence" value="ECO:0007669"/>
    <property type="project" value="InterPro"/>
</dbReference>
<dbReference type="STRING" id="47884.SAMN04490203_0392"/>
<evidence type="ECO:0000259" key="1">
    <source>
        <dbReference type="PROSITE" id="PS50851"/>
    </source>
</evidence>
<dbReference type="SUPFAM" id="SSF50341">
    <property type="entry name" value="CheW-like"/>
    <property type="match status" value="1"/>
</dbReference>
<gene>
    <name evidence="3" type="ORF">SAMN04490203_0392</name>
    <name evidence="2" type="ORF">TU78_10715</name>
</gene>
<dbReference type="SMART" id="SM00260">
    <property type="entry name" value="CheW"/>
    <property type="match status" value="1"/>
</dbReference>
<dbReference type="AlphaFoldDB" id="A0A0J6JLI4"/>
<evidence type="ECO:0000313" key="5">
    <source>
        <dbReference type="Proteomes" id="UP000183155"/>
    </source>
</evidence>
<dbReference type="EMBL" id="JYLA01000004">
    <property type="protein sequence ID" value="KMM84677.1"/>
    <property type="molecule type" value="Genomic_DNA"/>
</dbReference>
<evidence type="ECO:0000313" key="3">
    <source>
        <dbReference type="EMBL" id="SEB49257.1"/>
    </source>
</evidence>
<dbReference type="EMBL" id="FNRS01000001">
    <property type="protein sequence ID" value="SEB49257.1"/>
    <property type="molecule type" value="Genomic_DNA"/>
</dbReference>
<evidence type="ECO:0000313" key="2">
    <source>
        <dbReference type="EMBL" id="KMM84677.1"/>
    </source>
</evidence>
<sequence length="179" mass="20046">MPGSLTAFELLLEIDQRCRALAADLVPAQAQVDTWSGIGFRIGEHRFVAPMGEIAEILHEPRFTLLPGVKSWVKGVANLRGQLLPIMDLCGFFGVELTPLRKQRRVLVLEYKEVFVGLQVDEVLGMQHFAQGNLDSRLLTLPDPLFAPYVQGHFAAEHPWWVFSPFALARAPQFWAVAV</sequence>